<feature type="transmembrane region" description="Helical" evidence="1">
    <location>
        <begin position="229"/>
        <end position="252"/>
    </location>
</feature>
<proteinExistence type="predicted"/>
<keyword evidence="3" id="KW-1185">Reference proteome</keyword>
<dbReference type="EMBL" id="JAUSUB010000047">
    <property type="protein sequence ID" value="MDQ0273700.1"/>
    <property type="molecule type" value="Genomic_DNA"/>
</dbReference>
<feature type="transmembrane region" description="Helical" evidence="1">
    <location>
        <begin position="119"/>
        <end position="140"/>
    </location>
</feature>
<gene>
    <name evidence="2" type="ORF">J2S17_005632</name>
</gene>
<dbReference type="RefSeq" id="WP_307480161.1">
    <property type="nucleotide sequence ID" value="NZ_JAUSUB010000047.1"/>
</dbReference>
<evidence type="ECO:0000256" key="1">
    <source>
        <dbReference type="SAM" id="Phobius"/>
    </source>
</evidence>
<keyword evidence="1" id="KW-1133">Transmembrane helix</keyword>
<name>A0ABU0AR61_9BACI</name>
<dbReference type="Proteomes" id="UP001238088">
    <property type="component" value="Unassembled WGS sequence"/>
</dbReference>
<organism evidence="2 3">
    <name type="scientific">Cytobacillus purgationiresistens</name>
    <dbReference type="NCBI Taxonomy" id="863449"/>
    <lineage>
        <taxon>Bacteria</taxon>
        <taxon>Bacillati</taxon>
        <taxon>Bacillota</taxon>
        <taxon>Bacilli</taxon>
        <taxon>Bacillales</taxon>
        <taxon>Bacillaceae</taxon>
        <taxon>Cytobacillus</taxon>
    </lineage>
</organism>
<feature type="transmembrane region" description="Helical" evidence="1">
    <location>
        <begin position="186"/>
        <end position="209"/>
    </location>
</feature>
<sequence length="259" mass="28862">MSQWLILLQKELLENVRNFKWIWVPLVFIILAIQQPITMYYMPQILESVGGLPEGAVFDFPVPSAEEVLATSLTQYNSLGVLIIVLITMGVIAAERKSGVAAMILVKPVSYTSFVTSKWFSVLLLVWASYFIGYLGAWYYTGVLFEFVSFSIFMQSFLMYGVWLTFVLTFTVFLNTFLKSSGLIAFISLGSIIIMSLISSILSNALSWSPALLGGYVTEFIMFAQMPDGAVISMVVSIAVIGIMLLLSVLLFRKNELAE</sequence>
<feature type="transmembrane region" description="Helical" evidence="1">
    <location>
        <begin position="152"/>
        <end position="174"/>
    </location>
</feature>
<protein>
    <submittedName>
        <fullName evidence="2">ABC-2 type transport system permease protein</fullName>
    </submittedName>
</protein>
<reference evidence="2 3" key="1">
    <citation type="submission" date="2023-07" db="EMBL/GenBank/DDBJ databases">
        <title>Genomic Encyclopedia of Type Strains, Phase IV (KMG-IV): sequencing the most valuable type-strain genomes for metagenomic binning, comparative biology and taxonomic classification.</title>
        <authorList>
            <person name="Goeker M."/>
        </authorList>
    </citation>
    <scope>NUCLEOTIDE SEQUENCE [LARGE SCALE GENOMIC DNA]</scope>
    <source>
        <strain evidence="2 3">DSM 23494</strain>
    </source>
</reference>
<feature type="transmembrane region" description="Helical" evidence="1">
    <location>
        <begin position="21"/>
        <end position="42"/>
    </location>
</feature>
<feature type="transmembrane region" description="Helical" evidence="1">
    <location>
        <begin position="76"/>
        <end position="94"/>
    </location>
</feature>
<comment type="caution">
    <text evidence="2">The sequence shown here is derived from an EMBL/GenBank/DDBJ whole genome shotgun (WGS) entry which is preliminary data.</text>
</comment>
<accession>A0ABU0AR61</accession>
<evidence type="ECO:0000313" key="2">
    <source>
        <dbReference type="EMBL" id="MDQ0273700.1"/>
    </source>
</evidence>
<keyword evidence="1" id="KW-0472">Membrane</keyword>
<evidence type="ECO:0000313" key="3">
    <source>
        <dbReference type="Proteomes" id="UP001238088"/>
    </source>
</evidence>
<keyword evidence="1" id="KW-0812">Transmembrane</keyword>